<dbReference type="STRING" id="3983.A0A2C9VJ54"/>
<dbReference type="EMBL" id="CM004393">
    <property type="protein sequence ID" value="OAY45485.1"/>
    <property type="molecule type" value="Genomic_DNA"/>
</dbReference>
<dbReference type="AlphaFoldDB" id="A0A2C9VJ54"/>
<evidence type="ECO:0000313" key="2">
    <source>
        <dbReference type="Proteomes" id="UP000091857"/>
    </source>
</evidence>
<dbReference type="PANTHER" id="PTHR35109:SF1">
    <property type="entry name" value="GLUTAMATE RACEMASE"/>
    <property type="match status" value="1"/>
</dbReference>
<reference evidence="2" key="1">
    <citation type="journal article" date="2016" name="Nat. Biotechnol.">
        <title>Sequencing wild and cultivated cassava and related species reveals extensive interspecific hybridization and genetic diversity.</title>
        <authorList>
            <person name="Bredeson J.V."/>
            <person name="Lyons J.B."/>
            <person name="Prochnik S.E."/>
            <person name="Wu G.A."/>
            <person name="Ha C.M."/>
            <person name="Edsinger-Gonzales E."/>
            <person name="Grimwood J."/>
            <person name="Schmutz J."/>
            <person name="Rabbi I.Y."/>
            <person name="Egesi C."/>
            <person name="Nauluvula P."/>
            <person name="Lebot V."/>
            <person name="Ndunguru J."/>
            <person name="Mkamilo G."/>
            <person name="Bart R.S."/>
            <person name="Setter T.L."/>
            <person name="Gleadow R.M."/>
            <person name="Kulakow P."/>
            <person name="Ferguson M.E."/>
            <person name="Rounsley S."/>
            <person name="Rokhsar D.S."/>
        </authorList>
    </citation>
    <scope>NUCLEOTIDE SEQUENCE [LARGE SCALE GENOMIC DNA]</scope>
    <source>
        <strain evidence="2">cv. AM560-2</strain>
    </source>
</reference>
<evidence type="ECO:0000313" key="1">
    <source>
        <dbReference type="EMBL" id="OAY45485.1"/>
    </source>
</evidence>
<proteinExistence type="predicted"/>
<dbReference type="Proteomes" id="UP000091857">
    <property type="component" value="Chromosome 7"/>
</dbReference>
<dbReference type="OrthoDB" id="1930788at2759"/>
<comment type="caution">
    <text evidence="1">The sequence shown here is derived from an EMBL/GenBank/DDBJ whole genome shotgun (WGS) entry which is preliminary data.</text>
</comment>
<dbReference type="PANTHER" id="PTHR35109">
    <property type="entry name" value="GLUTAMATE RACEMASE"/>
    <property type="match status" value="1"/>
</dbReference>
<dbReference type="OMA" id="IEDSSWW"/>
<keyword evidence="2" id="KW-1185">Reference proteome</keyword>
<dbReference type="Gramene" id="Manes.07G064400.1.v8.1">
    <property type="protein sequence ID" value="Manes.07G064400.1.v8.1.CDS"/>
    <property type="gene ID" value="Manes.07G064400.v8.1"/>
</dbReference>
<protein>
    <submittedName>
        <fullName evidence="1">Uncharacterized protein</fullName>
    </submittedName>
</protein>
<gene>
    <name evidence="1" type="ORF">MANES_07G064400v8</name>
</gene>
<name>A0A2C9VJ54_MANES</name>
<sequence>MAKPGIAKAKMLILREARRINNQFVNLSTTERHYHHYHYHRYRSEELGDSVMEAKTEDESCWLPHPRTGIYMPKGHEWVMDDVPEGAASFNQTYWLRNVDGVERPDPDVPSDHYLAKDFY</sequence>
<accession>A0A2C9VJ54</accession>
<organism evidence="1 2">
    <name type="scientific">Manihot esculenta</name>
    <name type="common">Cassava</name>
    <name type="synonym">Jatropha manihot</name>
    <dbReference type="NCBI Taxonomy" id="3983"/>
    <lineage>
        <taxon>Eukaryota</taxon>
        <taxon>Viridiplantae</taxon>
        <taxon>Streptophyta</taxon>
        <taxon>Embryophyta</taxon>
        <taxon>Tracheophyta</taxon>
        <taxon>Spermatophyta</taxon>
        <taxon>Magnoliopsida</taxon>
        <taxon>eudicotyledons</taxon>
        <taxon>Gunneridae</taxon>
        <taxon>Pentapetalae</taxon>
        <taxon>rosids</taxon>
        <taxon>fabids</taxon>
        <taxon>Malpighiales</taxon>
        <taxon>Euphorbiaceae</taxon>
        <taxon>Crotonoideae</taxon>
        <taxon>Manihoteae</taxon>
        <taxon>Manihot</taxon>
    </lineage>
</organism>